<evidence type="ECO:0000256" key="1">
    <source>
        <dbReference type="ARBA" id="ARBA00004141"/>
    </source>
</evidence>
<accession>A0A1Y2ANG3</accession>
<dbReference type="OrthoDB" id="3936150at2759"/>
<dbReference type="PANTHER" id="PTHR23511">
    <property type="entry name" value="SYNAPTIC VESICLE GLYCOPROTEIN 2"/>
    <property type="match status" value="1"/>
</dbReference>
<proteinExistence type="predicted"/>
<dbReference type="InterPro" id="IPR020846">
    <property type="entry name" value="MFS_dom"/>
</dbReference>
<dbReference type="InterPro" id="IPR036259">
    <property type="entry name" value="MFS_trans_sf"/>
</dbReference>
<evidence type="ECO:0000313" key="10">
    <source>
        <dbReference type="Proteomes" id="UP000193986"/>
    </source>
</evidence>
<feature type="transmembrane region" description="Helical" evidence="7">
    <location>
        <begin position="603"/>
        <end position="622"/>
    </location>
</feature>
<keyword evidence="10" id="KW-1185">Reference proteome</keyword>
<evidence type="ECO:0000256" key="7">
    <source>
        <dbReference type="SAM" id="Phobius"/>
    </source>
</evidence>
<gene>
    <name evidence="9" type="ORF">BCR39DRAFT_335531</name>
</gene>
<evidence type="ECO:0000256" key="6">
    <source>
        <dbReference type="SAM" id="MobiDB-lite"/>
    </source>
</evidence>
<dbReference type="PROSITE" id="PS50850">
    <property type="entry name" value="MFS"/>
    <property type="match status" value="1"/>
</dbReference>
<keyword evidence="4 7" id="KW-1133">Transmembrane helix</keyword>
<protein>
    <submittedName>
        <fullName evidence="9">Major facilitator superfamily domain-containing protein</fullName>
    </submittedName>
</protein>
<dbReference type="Pfam" id="PF00083">
    <property type="entry name" value="Sugar_tr"/>
    <property type="match status" value="1"/>
</dbReference>
<keyword evidence="2" id="KW-0813">Transport</keyword>
<feature type="transmembrane region" description="Helical" evidence="7">
    <location>
        <begin position="157"/>
        <end position="181"/>
    </location>
</feature>
<feature type="transmembrane region" description="Helical" evidence="7">
    <location>
        <begin position="578"/>
        <end position="597"/>
    </location>
</feature>
<dbReference type="InterPro" id="IPR005828">
    <property type="entry name" value="MFS_sugar_transport-like"/>
</dbReference>
<dbReference type="EMBL" id="MCFC01000071">
    <property type="protein sequence ID" value="ORY24113.1"/>
    <property type="molecule type" value="Genomic_DNA"/>
</dbReference>
<dbReference type="Proteomes" id="UP000193986">
    <property type="component" value="Unassembled WGS sequence"/>
</dbReference>
<dbReference type="InParanoid" id="A0A1Y2ANG3"/>
<feature type="domain" description="Major facilitator superfamily (MFS) profile" evidence="8">
    <location>
        <begin position="35"/>
        <end position="624"/>
    </location>
</feature>
<dbReference type="Gene3D" id="1.20.1250.20">
    <property type="entry name" value="MFS general substrate transporter like domains"/>
    <property type="match status" value="2"/>
</dbReference>
<keyword evidence="3 7" id="KW-0812">Transmembrane</keyword>
<dbReference type="GO" id="GO:0022857">
    <property type="term" value="F:transmembrane transporter activity"/>
    <property type="evidence" value="ECO:0007669"/>
    <property type="project" value="InterPro"/>
</dbReference>
<dbReference type="FunFam" id="1.20.1250.20:FF:000529">
    <property type="entry name" value="Membrane transporter, putative"/>
    <property type="match status" value="1"/>
</dbReference>
<feature type="region of interest" description="Disordered" evidence="6">
    <location>
        <begin position="265"/>
        <end position="341"/>
    </location>
</feature>
<dbReference type="SUPFAM" id="SSF103473">
    <property type="entry name" value="MFS general substrate transporter"/>
    <property type="match status" value="1"/>
</dbReference>
<comment type="subcellular location">
    <subcellularLocation>
        <location evidence="1">Membrane</location>
        <topology evidence="1">Multi-pass membrane protein</topology>
    </subcellularLocation>
</comment>
<keyword evidence="5 7" id="KW-0472">Membrane</keyword>
<evidence type="ECO:0000259" key="8">
    <source>
        <dbReference type="PROSITE" id="PS50850"/>
    </source>
</evidence>
<evidence type="ECO:0000256" key="3">
    <source>
        <dbReference type="ARBA" id="ARBA00022692"/>
    </source>
</evidence>
<feature type="transmembrane region" description="Helical" evidence="7">
    <location>
        <begin position="432"/>
        <end position="453"/>
    </location>
</feature>
<evidence type="ECO:0000256" key="2">
    <source>
        <dbReference type="ARBA" id="ARBA00022448"/>
    </source>
</evidence>
<feature type="transmembrane region" description="Helical" evidence="7">
    <location>
        <begin position="201"/>
        <end position="223"/>
    </location>
</feature>
<dbReference type="GO" id="GO:0016020">
    <property type="term" value="C:membrane"/>
    <property type="evidence" value="ECO:0007669"/>
    <property type="project" value="UniProtKB-SubCell"/>
</dbReference>
<dbReference type="AlphaFoldDB" id="A0A1Y2ANG3"/>
<organism evidence="9 10">
    <name type="scientific">Naematelia encephala</name>
    <dbReference type="NCBI Taxonomy" id="71784"/>
    <lineage>
        <taxon>Eukaryota</taxon>
        <taxon>Fungi</taxon>
        <taxon>Dikarya</taxon>
        <taxon>Basidiomycota</taxon>
        <taxon>Agaricomycotina</taxon>
        <taxon>Tremellomycetes</taxon>
        <taxon>Tremellales</taxon>
        <taxon>Naemateliaceae</taxon>
        <taxon>Naematelia</taxon>
    </lineage>
</organism>
<evidence type="ECO:0000256" key="4">
    <source>
        <dbReference type="ARBA" id="ARBA00022989"/>
    </source>
</evidence>
<comment type="caution">
    <text evidence="9">The sequence shown here is derived from an EMBL/GenBank/DDBJ whole genome shotgun (WGS) entry which is preliminary data.</text>
</comment>
<name>A0A1Y2ANG3_9TREE</name>
<reference evidence="9 10" key="1">
    <citation type="submission" date="2016-07" db="EMBL/GenBank/DDBJ databases">
        <title>Pervasive Adenine N6-methylation of Active Genes in Fungi.</title>
        <authorList>
            <consortium name="DOE Joint Genome Institute"/>
            <person name="Mondo S.J."/>
            <person name="Dannebaum R.O."/>
            <person name="Kuo R.C."/>
            <person name="Labutti K."/>
            <person name="Haridas S."/>
            <person name="Kuo A."/>
            <person name="Salamov A."/>
            <person name="Ahrendt S.R."/>
            <person name="Lipzen A."/>
            <person name="Sullivan W."/>
            <person name="Andreopoulos W.B."/>
            <person name="Clum A."/>
            <person name="Lindquist E."/>
            <person name="Daum C."/>
            <person name="Ramamoorthy G.K."/>
            <person name="Gryganskyi A."/>
            <person name="Culley D."/>
            <person name="Magnuson J.K."/>
            <person name="James T.Y."/>
            <person name="O'Malley M.A."/>
            <person name="Stajich J.E."/>
            <person name="Spatafora J.W."/>
            <person name="Visel A."/>
            <person name="Grigoriev I.V."/>
        </authorList>
    </citation>
    <scope>NUCLEOTIDE SEQUENCE [LARGE SCALE GENOMIC DNA]</scope>
    <source>
        <strain evidence="9 10">68-887.2</strain>
    </source>
</reference>
<feature type="transmembrane region" description="Helical" evidence="7">
    <location>
        <begin position="536"/>
        <end position="557"/>
    </location>
</feature>
<dbReference type="PANTHER" id="PTHR23511:SF5">
    <property type="entry name" value="MAJOR FACILITATOR-TYPE TRANSPORTER HXNZ-RELATED"/>
    <property type="match status" value="1"/>
</dbReference>
<feature type="transmembrane region" description="Helical" evidence="7">
    <location>
        <begin position="70"/>
        <end position="92"/>
    </location>
</feature>
<feature type="transmembrane region" description="Helical" evidence="7">
    <location>
        <begin position="514"/>
        <end position="530"/>
    </location>
</feature>
<evidence type="ECO:0000256" key="5">
    <source>
        <dbReference type="ARBA" id="ARBA00023136"/>
    </source>
</evidence>
<sequence length="640" mass="68912">MGDDDDDDEMEIEEGRRGLEQTLETLGFGAYHWRLLALCGFGWMSDNSALQCIAVILPRVQVHFDLSSKVVGLLSASTMAGMMIGAVGWGVVSDLLGRALPFNSTLFLTAVFGIGASFAPSFGVLCIWMFLLGSAVGGSMPTDGTLFLENLPHSKQYLLTLLSVFFSLGAVLSSVVSLVFLPGASCQQYEGCNLEEKANDGWRRVLLVLGLFNLVCSFARWGLFRLHESPRYLVSNGRQDEAVVVLRAIATFNEHDINIQCADVHMPDEMPGGDVTEEASIGRDKKNSELPSPQLLGIERSRSGERSPLPRYSITGDDSNPGSGTLYDSVGMGPPPLPRQHPVRLGSAFYQPTPADGDNSFDTSFGNATNRTSIEEADEEHGLMNGRAVKREASPVRHKNAEGGLGHVGLGWIESWGEQMAKLFTPQWRRTVILMWIIWGSMSFSYTMFNVWLPSVLESRAEGEGDEKIREALKEFVLYSLAGCPGSIVSCPHFGLKTNVGAWMIQTRLGRRKSLAICTLATAISTFAFIKVQANWAVIVSSMTISAAATAMYAVLYGMTPETFGTSIRGTACGTSAALSRFTGIIAPVFAGFLLTISPSLPVFASAGVFVGTAACSLALPFERVVEGTSSARGGAGFAH</sequence>
<feature type="transmembrane region" description="Helical" evidence="7">
    <location>
        <begin position="112"/>
        <end position="136"/>
    </location>
</feature>
<evidence type="ECO:0000313" key="9">
    <source>
        <dbReference type="EMBL" id="ORY24113.1"/>
    </source>
</evidence>